<keyword evidence="1" id="KW-0732">Signal</keyword>
<dbReference type="EMBL" id="CAXLJM020000060">
    <property type="protein sequence ID" value="CAL8119465.1"/>
    <property type="molecule type" value="Genomic_DNA"/>
</dbReference>
<evidence type="ECO:0008006" key="4">
    <source>
        <dbReference type="Google" id="ProtNLM"/>
    </source>
</evidence>
<protein>
    <recommendedName>
        <fullName evidence="4">Secreted protein</fullName>
    </recommendedName>
</protein>
<organism evidence="2 3">
    <name type="scientific">Orchesella dallaii</name>
    <dbReference type="NCBI Taxonomy" id="48710"/>
    <lineage>
        <taxon>Eukaryota</taxon>
        <taxon>Metazoa</taxon>
        <taxon>Ecdysozoa</taxon>
        <taxon>Arthropoda</taxon>
        <taxon>Hexapoda</taxon>
        <taxon>Collembola</taxon>
        <taxon>Entomobryomorpha</taxon>
        <taxon>Entomobryoidea</taxon>
        <taxon>Orchesellidae</taxon>
        <taxon>Orchesellinae</taxon>
        <taxon>Orchesella</taxon>
    </lineage>
</organism>
<keyword evidence="3" id="KW-1185">Reference proteome</keyword>
<evidence type="ECO:0000313" key="3">
    <source>
        <dbReference type="Proteomes" id="UP001642540"/>
    </source>
</evidence>
<comment type="caution">
    <text evidence="2">The sequence shown here is derived from an EMBL/GenBank/DDBJ whole genome shotgun (WGS) entry which is preliminary data.</text>
</comment>
<feature type="signal peptide" evidence="1">
    <location>
        <begin position="1"/>
        <end position="24"/>
    </location>
</feature>
<reference evidence="2 3" key="1">
    <citation type="submission" date="2024-08" db="EMBL/GenBank/DDBJ databases">
        <authorList>
            <person name="Cucini C."/>
            <person name="Frati F."/>
        </authorList>
    </citation>
    <scope>NUCLEOTIDE SEQUENCE [LARGE SCALE GENOMIC DNA]</scope>
</reference>
<proteinExistence type="predicted"/>
<accession>A0ABP1R425</accession>
<evidence type="ECO:0000313" key="2">
    <source>
        <dbReference type="EMBL" id="CAL8119465.1"/>
    </source>
</evidence>
<feature type="chain" id="PRO_5045863610" description="Secreted protein" evidence="1">
    <location>
        <begin position="25"/>
        <end position="114"/>
    </location>
</feature>
<dbReference type="Proteomes" id="UP001642540">
    <property type="component" value="Unassembled WGS sequence"/>
</dbReference>
<name>A0ABP1R425_9HEXA</name>
<evidence type="ECO:0000256" key="1">
    <source>
        <dbReference type="SAM" id="SignalP"/>
    </source>
</evidence>
<sequence>MPTVALVMVALALNFSMYLESERAEWFVCCGLSSLCVVHRDIKYNTFEVVVRVALPRSTTPVAVTWVELLVCIPHPSSFPVSSVRGPSLVRCPFMTDPRLVVAANPESSVCKLE</sequence>
<gene>
    <name evidence="2" type="ORF">ODALV1_LOCUS18563</name>
</gene>